<reference evidence="3 4" key="1">
    <citation type="submission" date="2019-07" db="EMBL/GenBank/DDBJ databases">
        <title>Whole genome shotgun sequence of Vibrio sagamiensis NBRC 104589.</title>
        <authorList>
            <person name="Hosoyama A."/>
            <person name="Uohara A."/>
            <person name="Ohji S."/>
            <person name="Ichikawa N."/>
        </authorList>
    </citation>
    <scope>NUCLEOTIDE SEQUENCE [LARGE SCALE GENOMIC DNA]</scope>
    <source>
        <strain evidence="3 4">NBRC 104589</strain>
    </source>
</reference>
<proteinExistence type="predicted"/>
<dbReference type="OrthoDB" id="6631822at2"/>
<dbReference type="Proteomes" id="UP000321922">
    <property type="component" value="Unassembled WGS sequence"/>
</dbReference>
<evidence type="ECO:0000256" key="1">
    <source>
        <dbReference type="SAM" id="MobiDB-lite"/>
    </source>
</evidence>
<evidence type="ECO:0000313" key="3">
    <source>
        <dbReference type="EMBL" id="GEM77401.1"/>
    </source>
</evidence>
<name>A0A511QJE3_9VIBR</name>
<organism evidence="3 4">
    <name type="scientific">Vibrio sagamiensis NBRC 104589</name>
    <dbReference type="NCBI Taxonomy" id="1219064"/>
    <lineage>
        <taxon>Bacteria</taxon>
        <taxon>Pseudomonadati</taxon>
        <taxon>Pseudomonadota</taxon>
        <taxon>Gammaproteobacteria</taxon>
        <taxon>Vibrionales</taxon>
        <taxon>Vibrionaceae</taxon>
        <taxon>Vibrio</taxon>
    </lineage>
</organism>
<keyword evidence="4" id="KW-1185">Reference proteome</keyword>
<dbReference type="EMBL" id="BJXJ01000052">
    <property type="protein sequence ID" value="GEM77401.1"/>
    <property type="molecule type" value="Genomic_DNA"/>
</dbReference>
<comment type="caution">
    <text evidence="3">The sequence shown here is derived from an EMBL/GenBank/DDBJ whole genome shotgun (WGS) entry which is preliminary data.</text>
</comment>
<accession>A0A511QJE3</accession>
<dbReference type="Pfam" id="PF21527">
    <property type="entry name" value="Stv"/>
    <property type="match status" value="1"/>
</dbReference>
<dbReference type="RefSeq" id="WP_039983337.1">
    <property type="nucleotide sequence ID" value="NZ_BAOJ01000187.1"/>
</dbReference>
<sequence>MPTPPVRVTSSHSFKPSKKETIDNSSAKGALGKKIVRIGTADKNGGKLFNPSHMLRDESFRKQKLANLSGLGAEWQIEPYGSIAKVNLPLQTVFAPLDEKAKKAQIKEAEEFIEKGYNELVISIKKEMLPSLEKRIAEIRKARDSQDSYLGPDENTLKKIELYINKFEGWDSLESKPKNRGLAYQIARHIETSIKAVDEALKLGQMNARIGDLSQWHANVTNEFLQKNDFFKKQNKDGTSTYEPRRAMKQLSSSWGQKLMTNHLTMLRTEVMNELNRSNNQLCSLWAKMDRYDREVSNTNHFSMSREIIGDIQRVVRVNAKEFRGNAGRFKDPKKAWGYETFTVTQKPTFAETVIAIFKHSNSQASQAMSSLTKALGKLPSDTLGALKKLPQQASMASHVAGHWRDVPYKKMAALWPGTISAPSTLSGEEQKVKSIVRSMYWLMQQPALRMQYDFNPLQAAATHLKKDKPLDADFTTEAMQDIGLTFTIDDMVTGKASGQNQADPLSKMDKATQKSAFRESCDKAIKASDDILEQIDELPDLMRQLIDSQKKDLSSWGKDLLDKELKVIDVPEFYKSLKGQIDKIKQATRNKSTFTEEELGKIIDLTRIANLSGQGELDNLDFKALSLTGKRLEPFSRHAKVAKHWGIKAQQIMPEDDIPEVESLRQMLENDGLLKAVISEEDPKGILFATRMRQEWQYARDEKTILPKTPEQHLAEEKSFAEFVTKWGQKQVGRGAIYAVIEGGVDFAGVNVTLVKGTVKAGVKTAIASFTIPYKVRQIKNGVMPGEDYPYKVVQDVVNNRLKQLGFKAAMSFVPRPIKTAVGGAVVMSAYTHNAIVDPKDKIKMDSWFKTLAIEGGVTGAFVAVNKVMQVKAQADFKNIQLPEYKEKLAQAYEEYSNGLKAQFEEMKTQFRTEMEGVLPEEVINEMIATQETSFPDDLAEMQAQFRQEMSASFDEKMRDWQKQGLVKEWDPLFAEEVSNESIESGSLGIDTDNADTEAAGPDFQGIQLGGSKAYRVKVRAHLETLQQTPEGKNTLETMNELGITISPHRAGEPLRTDENGQEYYANFASPLTKTIYFDPWNTLFTSSTDDLETRSWLKCDPTISLAHEVQHIGLHSNPAIVNAHGEVFILRGDGDPMNEHLVSGVDYTDALGDTFYFSDPKWVEKHVSRASGTKEFVTENDYRRAFYGYRKEKPVLREAYWTGLDDIWSDDIKPFDAQDNWNEQEDVTDKEVSLARYARHRGTEGEQNYQSKSRRARYKATKKFYTRFKGDIEQVKVKFYKKIRSIYSTDGRLEFLEKNLNRMEKMAAQARGNKQSAFFAEVISLLKQAADSNDTSHFRDALRAFRPPLTDMDEDILDNIYGSDFPKHKFIQPMIDYHKFLVEYSLAYSEEEFSAFIEQEDFIARQPNTGAPRGMTINDEFRFETRSIINNMSNKSYRDKLLENSVIAQMNAIKNDLKISGNNISPKDYKRIITELRARKEASIRPYDKIIYTLSEHAFESEFEHGEYGTRVKNITTEIYQRPSFDEFKIPLLPSEDLYVKNHPELDQETVLSKILQYRNGDLEVLHEDGAQLEKLYLDGLQDKTLPNGNVYTKAQQIEDITVHGGLFAYERSVIRSHKMAGLLGDLHHRTIGKKYWAQRGISEPEKVKYVYKYPELPAANIYTMPSEGDSRKVQVEKLEKVTWDVSYYRLIEQKMGKHYLHSVNKAELGSDDVNWDPEKYGKILEKRATSLVDSMTNKGDREYVRNTLQSALNPPKFTTSTEALPFFIKPKIGDYPLENMLFIKDGNKHIMISLMPPGNIRVFDSYEKVDRFVRNKSNHEFLLSHASLANQMDGSTASGMESILEDVAAHRYVNSGGRTLTVAGKEIFPYRSENTVHNRMDGQGIFHRLAVSSIGDGGGGHIVKTDLLQALGESYWQGITGSHTVEVAGDYQLPARYQGLDGEELFKKLYSPQVKTDMQRLVEGKINEFEEKHFSDYSDHLKATFDRLASSAERNRSLSPEGKVLIQEMKNGSTEVEVSLPGLTGRRDDYFPLEGMLLIKKGKRHILVSLQSDGALIEFGSKQSLHRFFSNPANRNFILSHMSEYDKQPVLLGGDTPDRTLNDFATHSDRYHGTKFTSVNYRVSKREVADNLDLNHIPLNGKDNIFDTIGRRNLQRLRQDADAQLTSHAEWNTKKALEVVGGVLAVPAFALSVAAIVVSGGSAAPAVIGGITGAAMIVDAASLGVGLAEGIYLLVEGDSAEERASGLIPLALAPLDALGLVSSAGDALKALKALKSARQAGGALGDASSFVDDALTGLRRQGQDIDDQLAKIRSALDDLDIVQEPSYAEHAFEEIARPFRTNQQNILRAGDAYKDEHGKPILNSYLNDAKIDVAKYEKDYDAYLKTLDLDPDSEQYIKHIVTLEKNKKKLSNIAKSRNQQQQDLTSKGVVYEETNERAIREINRLEKSYSGFKPEVINGSPHGFQLIKGSGENAKRLILSAHGAFEPGRNLHIIVPRGKKVVFYGPHGNTLADVPDKAFDPITSSKERLGMDLFINGEPKKYASLSAGKSYEFGDFDDVDLLSATGLEGLSSYGGKIRDYKVKHFEKSPLNAAVAAVWENRVKYSAGENVIPSDILIVEEMAGWDKSLKNIVNEMRPPYGSLKDYDEVVFYACREEMHGGGKGPSSSVHFNTMVPRSTSQNLRSAPATNGLSQNPITSQTVVTRVVMTRTANGIKIAHQDVGQLVDDIEASESNQIDSFSDIYRIYDQQSSIQQWGDWIKNNKIVLLSFFEKMANDNSEIFLEYRSKYGNTALDLLLSVKRLKKVIENPKVFPKDIDSAFDNAVKSLNSALETKGQ</sequence>
<protein>
    <recommendedName>
        <fullName evidence="2">Putative adhesin Stv domain-containing protein</fullName>
    </recommendedName>
</protein>
<feature type="domain" description="Putative adhesin Stv" evidence="2">
    <location>
        <begin position="2480"/>
        <end position="2658"/>
    </location>
</feature>
<feature type="region of interest" description="Disordered" evidence="1">
    <location>
        <begin position="1"/>
        <end position="28"/>
    </location>
</feature>
<gene>
    <name evidence="3" type="ORF">VSA01S_35130</name>
</gene>
<evidence type="ECO:0000259" key="2">
    <source>
        <dbReference type="Pfam" id="PF21527"/>
    </source>
</evidence>
<evidence type="ECO:0000313" key="4">
    <source>
        <dbReference type="Proteomes" id="UP000321922"/>
    </source>
</evidence>
<dbReference type="InterPro" id="IPR049002">
    <property type="entry name" value="Stv"/>
</dbReference>